<gene>
    <name evidence="2" type="ORF">SLEP1_g18377</name>
</gene>
<keyword evidence="1" id="KW-0472">Membrane</keyword>
<dbReference type="Proteomes" id="UP001054252">
    <property type="component" value="Unassembled WGS sequence"/>
</dbReference>
<keyword evidence="3" id="KW-1185">Reference proteome</keyword>
<dbReference type="AlphaFoldDB" id="A0AAV5IXA8"/>
<name>A0AAV5IXA8_9ROSI</name>
<evidence type="ECO:0000313" key="3">
    <source>
        <dbReference type="Proteomes" id="UP001054252"/>
    </source>
</evidence>
<sequence>MPQSTTIQCVRLINNRENYITCKGSALLPQALIFLSVGAVYCLLPLFCHCSSLWDELKLLYALCEKGFYKLSSKELGVIQLPLGPQAIRIKLLPCKMAVHNHIYALP</sequence>
<proteinExistence type="predicted"/>
<reference evidence="2 3" key="1">
    <citation type="journal article" date="2021" name="Commun. Biol.">
        <title>The genome of Shorea leprosula (Dipterocarpaceae) highlights the ecological relevance of drought in aseasonal tropical rainforests.</title>
        <authorList>
            <person name="Ng K.K.S."/>
            <person name="Kobayashi M.J."/>
            <person name="Fawcett J.A."/>
            <person name="Hatakeyama M."/>
            <person name="Paape T."/>
            <person name="Ng C.H."/>
            <person name="Ang C.C."/>
            <person name="Tnah L.H."/>
            <person name="Lee C.T."/>
            <person name="Nishiyama T."/>
            <person name="Sese J."/>
            <person name="O'Brien M.J."/>
            <person name="Copetti D."/>
            <person name="Mohd Noor M.I."/>
            <person name="Ong R.C."/>
            <person name="Putra M."/>
            <person name="Sireger I.Z."/>
            <person name="Indrioko S."/>
            <person name="Kosugi Y."/>
            <person name="Izuno A."/>
            <person name="Isagi Y."/>
            <person name="Lee S.L."/>
            <person name="Shimizu K.K."/>
        </authorList>
    </citation>
    <scope>NUCLEOTIDE SEQUENCE [LARGE SCALE GENOMIC DNA]</scope>
    <source>
        <strain evidence="2">214</strain>
    </source>
</reference>
<organism evidence="2 3">
    <name type="scientific">Rubroshorea leprosula</name>
    <dbReference type="NCBI Taxonomy" id="152421"/>
    <lineage>
        <taxon>Eukaryota</taxon>
        <taxon>Viridiplantae</taxon>
        <taxon>Streptophyta</taxon>
        <taxon>Embryophyta</taxon>
        <taxon>Tracheophyta</taxon>
        <taxon>Spermatophyta</taxon>
        <taxon>Magnoliopsida</taxon>
        <taxon>eudicotyledons</taxon>
        <taxon>Gunneridae</taxon>
        <taxon>Pentapetalae</taxon>
        <taxon>rosids</taxon>
        <taxon>malvids</taxon>
        <taxon>Malvales</taxon>
        <taxon>Dipterocarpaceae</taxon>
        <taxon>Rubroshorea</taxon>
    </lineage>
</organism>
<evidence type="ECO:0000313" key="2">
    <source>
        <dbReference type="EMBL" id="GKV06482.1"/>
    </source>
</evidence>
<comment type="caution">
    <text evidence="2">The sequence shown here is derived from an EMBL/GenBank/DDBJ whole genome shotgun (WGS) entry which is preliminary data.</text>
</comment>
<keyword evidence="1" id="KW-0812">Transmembrane</keyword>
<protein>
    <submittedName>
        <fullName evidence="2">Uncharacterized protein</fullName>
    </submittedName>
</protein>
<dbReference type="EMBL" id="BPVZ01000025">
    <property type="protein sequence ID" value="GKV06482.1"/>
    <property type="molecule type" value="Genomic_DNA"/>
</dbReference>
<keyword evidence="1" id="KW-1133">Transmembrane helix</keyword>
<accession>A0AAV5IXA8</accession>
<feature type="transmembrane region" description="Helical" evidence="1">
    <location>
        <begin position="27"/>
        <end position="48"/>
    </location>
</feature>
<evidence type="ECO:0000256" key="1">
    <source>
        <dbReference type="SAM" id="Phobius"/>
    </source>
</evidence>